<reference evidence="2" key="1">
    <citation type="journal article" date="2017" name="Elife">
        <title>The kinetoplastid-infecting Bodo saltans virus (BsV), a window into the most abundant giant viruses in the sea.</title>
        <authorList>
            <person name="Deeg C.M."/>
            <person name="Chow C.-E.T."/>
            <person name="Suttle C.A."/>
        </authorList>
    </citation>
    <scope>NUCLEOTIDE SEQUENCE</scope>
    <source>
        <strain evidence="2">NG1</strain>
    </source>
</reference>
<proteinExistence type="predicted"/>
<keyword evidence="1" id="KW-0812">Transmembrane</keyword>
<name>A0A2H4UW87_9VIRU</name>
<keyword evidence="1" id="KW-1133">Transmembrane helix</keyword>
<evidence type="ECO:0000256" key="1">
    <source>
        <dbReference type="SAM" id="Phobius"/>
    </source>
</evidence>
<evidence type="ECO:0000313" key="3">
    <source>
        <dbReference type="Proteomes" id="UP000240325"/>
    </source>
</evidence>
<keyword evidence="3" id="KW-1185">Reference proteome</keyword>
<dbReference type="EMBL" id="MF782455">
    <property type="protein sequence ID" value="ATZ81157.1"/>
    <property type="molecule type" value="Genomic_DNA"/>
</dbReference>
<organism evidence="2">
    <name type="scientific">Bodo saltans virus</name>
    <dbReference type="NCBI Taxonomy" id="2024608"/>
    <lineage>
        <taxon>Viruses</taxon>
        <taxon>Varidnaviria</taxon>
        <taxon>Bamfordvirae</taxon>
        <taxon>Nucleocytoviricota</taxon>
        <taxon>Megaviricetes</taxon>
        <taxon>Imitervirales</taxon>
        <taxon>Mimiviridae</taxon>
        <taxon>Klosneuvirinae</taxon>
        <taxon>Theiavirus</taxon>
        <taxon>Theiavirus salishense</taxon>
    </lineage>
</organism>
<keyword evidence="1" id="KW-0472">Membrane</keyword>
<evidence type="ECO:0000313" key="2">
    <source>
        <dbReference type="EMBL" id="ATZ81157.1"/>
    </source>
</evidence>
<accession>A0A2H4UW87</accession>
<gene>
    <name evidence="2" type="ORF">BMW23_1114</name>
</gene>
<protein>
    <submittedName>
        <fullName evidence="2">Uncharacterized protein</fullName>
    </submittedName>
</protein>
<feature type="transmembrane region" description="Helical" evidence="1">
    <location>
        <begin position="6"/>
        <end position="25"/>
    </location>
</feature>
<sequence>MLLCIFYFYKIQYIFFSIFISIVVLHEMQQNRCISQSSTVRRVICFASNHVAKQ</sequence>
<dbReference type="Proteomes" id="UP000240325">
    <property type="component" value="Segment"/>
</dbReference>